<dbReference type="EMBL" id="JFZT01000016">
    <property type="protein sequence ID" value="EZQ11246.1"/>
    <property type="molecule type" value="Genomic_DNA"/>
</dbReference>
<keyword evidence="3" id="KW-1185">Reference proteome</keyword>
<keyword evidence="1" id="KW-0472">Membrane</keyword>
<dbReference type="Proteomes" id="UP000024332">
    <property type="component" value="Unassembled WGS sequence"/>
</dbReference>
<gene>
    <name evidence="2" type="ORF">CM19_01840</name>
</gene>
<keyword evidence="1" id="KW-0812">Transmembrane</keyword>
<evidence type="ECO:0000256" key="1">
    <source>
        <dbReference type="SAM" id="Phobius"/>
    </source>
</evidence>
<sequence length="128" mass="13833">MADIFSRNQYTPALAAAELASLIITYFAGMGIAVYRLPLSGIPLTAHIYTAAFDVIFAIALYGSTTRAQNLPLRVLSVLDIFSVLGAAFSGLFYFGGFVEPIYAIGMGTGFVFTIVFTSLILFYAVRH</sequence>
<proteinExistence type="predicted"/>
<feature type="transmembrane region" description="Helical" evidence="1">
    <location>
        <begin position="41"/>
        <end position="63"/>
    </location>
</feature>
<feature type="transmembrane region" description="Helical" evidence="1">
    <location>
        <begin position="75"/>
        <end position="96"/>
    </location>
</feature>
<organism evidence="2 3">
    <name type="scientific">Candidatus Acidianus copahuensis</name>
    <dbReference type="NCBI Taxonomy" id="1160895"/>
    <lineage>
        <taxon>Archaea</taxon>
        <taxon>Thermoproteota</taxon>
        <taxon>Thermoprotei</taxon>
        <taxon>Sulfolobales</taxon>
        <taxon>Sulfolobaceae</taxon>
        <taxon>Acidianus</taxon>
    </lineage>
</organism>
<dbReference type="AlphaFoldDB" id="A0A031LTV4"/>
<comment type="caution">
    <text evidence="2">The sequence shown here is derived from an EMBL/GenBank/DDBJ whole genome shotgun (WGS) entry which is preliminary data.</text>
</comment>
<evidence type="ECO:0000313" key="3">
    <source>
        <dbReference type="Proteomes" id="UP000024332"/>
    </source>
</evidence>
<dbReference type="STRING" id="1160895.CM19_01840"/>
<feature type="transmembrane region" description="Helical" evidence="1">
    <location>
        <begin position="102"/>
        <end position="126"/>
    </location>
</feature>
<feature type="transmembrane region" description="Helical" evidence="1">
    <location>
        <begin position="12"/>
        <end position="35"/>
    </location>
</feature>
<name>A0A031LTV4_9CREN</name>
<evidence type="ECO:0000313" key="2">
    <source>
        <dbReference type="EMBL" id="EZQ11246.1"/>
    </source>
</evidence>
<accession>A0A031LTV4</accession>
<keyword evidence="1" id="KW-1133">Transmembrane helix</keyword>
<reference evidence="2 3" key="1">
    <citation type="submission" date="2014-03" db="EMBL/GenBank/DDBJ databases">
        <title>Draft genome sequence of the novel thermoacidophilic archaea Acidianus copahuensis ALE1 strain, isolated from Copahue volcanic area in Neuquen Argentina.</title>
        <authorList>
            <person name="Urbieta M.S."/>
            <person name="Rascovan N."/>
            <person name="Castro C."/>
            <person name="Revale S."/>
            <person name="Giaveno M.A."/>
            <person name="Vazquez M.P."/>
            <person name="Donati E.R."/>
        </authorList>
    </citation>
    <scope>NUCLEOTIDE SEQUENCE [LARGE SCALE GENOMIC DNA]</scope>
    <source>
        <strain evidence="2 3">ALE1</strain>
    </source>
</reference>
<protein>
    <submittedName>
        <fullName evidence="2">Uncharacterized protein</fullName>
    </submittedName>
</protein>